<dbReference type="AlphaFoldDB" id="A0A7X3CSC4"/>
<comment type="caution">
    <text evidence="2">The sequence shown here is derived from an EMBL/GenBank/DDBJ whole genome shotgun (WGS) entry which is preliminary data.</text>
</comment>
<feature type="region of interest" description="Disordered" evidence="1">
    <location>
        <begin position="24"/>
        <end position="71"/>
    </location>
</feature>
<feature type="compositionally biased region" description="Low complexity" evidence="1">
    <location>
        <begin position="43"/>
        <end position="59"/>
    </location>
</feature>
<protein>
    <submittedName>
        <fullName evidence="2">Uncharacterized protein</fullName>
    </submittedName>
</protein>
<keyword evidence="3" id="KW-1185">Reference proteome</keyword>
<evidence type="ECO:0000313" key="2">
    <source>
        <dbReference type="EMBL" id="MUG71620.1"/>
    </source>
</evidence>
<accession>A0A7X3CSC4</accession>
<reference evidence="2 3" key="1">
    <citation type="submission" date="2019-11" db="EMBL/GenBank/DDBJ databases">
        <title>Draft genome sequences of five Paenibacillus species of dairy origin.</title>
        <authorList>
            <person name="Olajide A.M."/>
            <person name="Chen S."/>
            <person name="Lapointe G."/>
        </authorList>
    </citation>
    <scope>NUCLEOTIDE SEQUENCE [LARGE SCALE GENOMIC DNA]</scope>
    <source>
        <strain evidence="2 3">2CS3</strain>
    </source>
</reference>
<dbReference type="RefSeq" id="WP_054795189.1">
    <property type="nucleotide sequence ID" value="NZ_JARTHJ010000087.1"/>
</dbReference>
<organism evidence="2 3">
    <name type="scientific">Paenibacillus validus</name>
    <dbReference type="NCBI Taxonomy" id="44253"/>
    <lineage>
        <taxon>Bacteria</taxon>
        <taxon>Bacillati</taxon>
        <taxon>Bacillota</taxon>
        <taxon>Bacilli</taxon>
        <taxon>Bacillales</taxon>
        <taxon>Paenibacillaceae</taxon>
        <taxon>Paenibacillus</taxon>
    </lineage>
</organism>
<evidence type="ECO:0000313" key="3">
    <source>
        <dbReference type="Proteomes" id="UP000450917"/>
    </source>
</evidence>
<gene>
    <name evidence="2" type="ORF">GNP93_13165</name>
</gene>
<proteinExistence type="predicted"/>
<dbReference type="Proteomes" id="UP000450917">
    <property type="component" value="Unassembled WGS sequence"/>
</dbReference>
<evidence type="ECO:0000256" key="1">
    <source>
        <dbReference type="SAM" id="MobiDB-lite"/>
    </source>
</evidence>
<name>A0A7X3CSC4_9BACL</name>
<dbReference type="EMBL" id="WNZX01000010">
    <property type="protein sequence ID" value="MUG71620.1"/>
    <property type="molecule type" value="Genomic_DNA"/>
</dbReference>
<sequence length="71" mass="7818">MADQQSGQQNQDAEIQAHNAVKHALSELNQAQDNNTDRRHDIQAAQEQLDQAHLQLAQARNADSDNPSTSS</sequence>